<dbReference type="GO" id="GO:0005524">
    <property type="term" value="F:ATP binding"/>
    <property type="evidence" value="ECO:0007669"/>
    <property type="project" value="UniProtKB-KW"/>
</dbReference>
<sequence>MNVAPTAALWVDGIAAGYRGVPVLRGVSFEVAPGRVLGLVGPNGAGKSTLLDVVCGTLRPTAGRVWLFGRDITRLPVHRRARLGLGRTFQRLEPFTSLNIADNLLVAAEFGTRGTPPERLGRFRPRGPDVEAAPAGAGGETPAAVAHRLLRRFALVDFAGQPLSAVPTGVARLVEIARAMAAGARVLLLDEPSSGMSETQVLEFAATVRALRADGLSLVLVEHDPGLVAAVCDEVFELAVAADRVPG</sequence>
<dbReference type="InterPro" id="IPR003439">
    <property type="entry name" value="ABC_transporter-like_ATP-bd"/>
</dbReference>
<dbReference type="InterPro" id="IPR027417">
    <property type="entry name" value="P-loop_NTPase"/>
</dbReference>
<keyword evidence="2" id="KW-0547">Nucleotide-binding</keyword>
<proteinExistence type="predicted"/>
<keyword evidence="6" id="KW-1185">Reference proteome</keyword>
<comment type="caution">
    <text evidence="5">The sequence shown here is derived from an EMBL/GenBank/DDBJ whole genome shotgun (WGS) entry which is preliminary data.</text>
</comment>
<organism evidence="5 6">
    <name type="scientific">Actinocrinis puniceicyclus</name>
    <dbReference type="NCBI Taxonomy" id="977794"/>
    <lineage>
        <taxon>Bacteria</taxon>
        <taxon>Bacillati</taxon>
        <taxon>Actinomycetota</taxon>
        <taxon>Actinomycetes</taxon>
        <taxon>Catenulisporales</taxon>
        <taxon>Actinospicaceae</taxon>
        <taxon>Actinocrinis</taxon>
    </lineage>
</organism>
<evidence type="ECO:0000256" key="1">
    <source>
        <dbReference type="ARBA" id="ARBA00022448"/>
    </source>
</evidence>
<dbReference type="PANTHER" id="PTHR45772:SF1">
    <property type="entry name" value="ABC TRANSPORTER ATP-BINDING PROTEIN"/>
    <property type="match status" value="1"/>
</dbReference>
<dbReference type="GO" id="GO:0005886">
    <property type="term" value="C:plasma membrane"/>
    <property type="evidence" value="ECO:0007669"/>
    <property type="project" value="TreeGrafter"/>
</dbReference>
<dbReference type="AlphaFoldDB" id="A0A8J7WRE9"/>
<evidence type="ECO:0000259" key="4">
    <source>
        <dbReference type="PROSITE" id="PS50893"/>
    </source>
</evidence>
<dbReference type="Pfam" id="PF00005">
    <property type="entry name" value="ABC_tran"/>
    <property type="match status" value="1"/>
</dbReference>
<protein>
    <submittedName>
        <fullName evidence="5">ATP-binding cassette domain-containing protein</fullName>
    </submittedName>
</protein>
<dbReference type="SUPFAM" id="SSF52540">
    <property type="entry name" value="P-loop containing nucleoside triphosphate hydrolases"/>
    <property type="match status" value="1"/>
</dbReference>
<evidence type="ECO:0000256" key="2">
    <source>
        <dbReference type="ARBA" id="ARBA00022741"/>
    </source>
</evidence>
<dbReference type="EMBL" id="JAGSXH010000068">
    <property type="protein sequence ID" value="MBS2965067.1"/>
    <property type="molecule type" value="Genomic_DNA"/>
</dbReference>
<dbReference type="InterPro" id="IPR003593">
    <property type="entry name" value="AAA+_ATPase"/>
</dbReference>
<dbReference type="PROSITE" id="PS50893">
    <property type="entry name" value="ABC_TRANSPORTER_2"/>
    <property type="match status" value="1"/>
</dbReference>
<keyword evidence="3 5" id="KW-0067">ATP-binding</keyword>
<gene>
    <name evidence="5" type="ORF">KGA66_18565</name>
</gene>
<accession>A0A8J7WRE9</accession>
<dbReference type="Proteomes" id="UP000677913">
    <property type="component" value="Unassembled WGS sequence"/>
</dbReference>
<dbReference type="RefSeq" id="WP_211469424.1">
    <property type="nucleotide sequence ID" value="NZ_JAGSXH010000068.1"/>
</dbReference>
<dbReference type="Gene3D" id="3.40.50.300">
    <property type="entry name" value="P-loop containing nucleotide triphosphate hydrolases"/>
    <property type="match status" value="1"/>
</dbReference>
<evidence type="ECO:0000313" key="5">
    <source>
        <dbReference type="EMBL" id="MBS2965067.1"/>
    </source>
</evidence>
<dbReference type="PANTHER" id="PTHR45772">
    <property type="entry name" value="CONSERVED COMPONENT OF ABC TRANSPORTER FOR NATURAL AMINO ACIDS-RELATED"/>
    <property type="match status" value="1"/>
</dbReference>
<evidence type="ECO:0000256" key="3">
    <source>
        <dbReference type="ARBA" id="ARBA00022840"/>
    </source>
</evidence>
<evidence type="ECO:0000313" key="6">
    <source>
        <dbReference type="Proteomes" id="UP000677913"/>
    </source>
</evidence>
<dbReference type="GO" id="GO:0016887">
    <property type="term" value="F:ATP hydrolysis activity"/>
    <property type="evidence" value="ECO:0007669"/>
    <property type="project" value="InterPro"/>
</dbReference>
<name>A0A8J7WRE9_9ACTN</name>
<keyword evidence="1" id="KW-0813">Transport</keyword>
<feature type="domain" description="ABC transporter" evidence="4">
    <location>
        <begin position="9"/>
        <end position="247"/>
    </location>
</feature>
<dbReference type="SMART" id="SM00382">
    <property type="entry name" value="AAA"/>
    <property type="match status" value="1"/>
</dbReference>
<dbReference type="InterPro" id="IPR051120">
    <property type="entry name" value="ABC_AA/LPS_Transport"/>
</dbReference>
<reference evidence="5" key="1">
    <citation type="submission" date="2021-04" db="EMBL/GenBank/DDBJ databases">
        <title>Genome based classification of Actinospica acidithermotolerans sp. nov., an actinobacterium isolated from an Indonesian hot spring.</title>
        <authorList>
            <person name="Kusuma A.B."/>
            <person name="Putra K.E."/>
            <person name="Nafisah S."/>
            <person name="Loh J."/>
            <person name="Nouioui I."/>
            <person name="Goodfellow M."/>
        </authorList>
    </citation>
    <scope>NUCLEOTIDE SEQUENCE</scope>
    <source>
        <strain evidence="5">DSM 45618</strain>
    </source>
</reference>